<dbReference type="EMBL" id="NEDP02002595">
    <property type="protein sequence ID" value="OWF50482.1"/>
    <property type="molecule type" value="Genomic_DNA"/>
</dbReference>
<name>A0A210QP17_MIZYE</name>
<sequence length="113" mass="12809">MAVKLLDHHLKLQNKGICIRWSGKRGMSWFEMMEVIKELLGKKPPPDFLLLHTGGNDFINVPTVELCAKIAKDIDELHTLLPACSIIWSDILTRLKPLKRNGNVSIVKAVKLR</sequence>
<evidence type="ECO:0000313" key="1">
    <source>
        <dbReference type="EMBL" id="OWF50482.1"/>
    </source>
</evidence>
<gene>
    <name evidence="1" type="ORF">KP79_PYT22430</name>
</gene>
<keyword evidence="2" id="KW-1185">Reference proteome</keyword>
<dbReference type="Gene3D" id="3.40.50.1110">
    <property type="entry name" value="SGNH hydrolase"/>
    <property type="match status" value="1"/>
</dbReference>
<reference evidence="1 2" key="1">
    <citation type="journal article" date="2017" name="Nat. Ecol. Evol.">
        <title>Scallop genome provides insights into evolution of bilaterian karyotype and development.</title>
        <authorList>
            <person name="Wang S."/>
            <person name="Zhang J."/>
            <person name="Jiao W."/>
            <person name="Li J."/>
            <person name="Xun X."/>
            <person name="Sun Y."/>
            <person name="Guo X."/>
            <person name="Huan P."/>
            <person name="Dong B."/>
            <person name="Zhang L."/>
            <person name="Hu X."/>
            <person name="Sun X."/>
            <person name="Wang J."/>
            <person name="Zhao C."/>
            <person name="Wang Y."/>
            <person name="Wang D."/>
            <person name="Huang X."/>
            <person name="Wang R."/>
            <person name="Lv J."/>
            <person name="Li Y."/>
            <person name="Zhang Z."/>
            <person name="Liu B."/>
            <person name="Lu W."/>
            <person name="Hui Y."/>
            <person name="Liang J."/>
            <person name="Zhou Z."/>
            <person name="Hou R."/>
            <person name="Li X."/>
            <person name="Liu Y."/>
            <person name="Li H."/>
            <person name="Ning X."/>
            <person name="Lin Y."/>
            <person name="Zhao L."/>
            <person name="Xing Q."/>
            <person name="Dou J."/>
            <person name="Li Y."/>
            <person name="Mao J."/>
            <person name="Guo H."/>
            <person name="Dou H."/>
            <person name="Li T."/>
            <person name="Mu C."/>
            <person name="Jiang W."/>
            <person name="Fu Q."/>
            <person name="Fu X."/>
            <person name="Miao Y."/>
            <person name="Liu J."/>
            <person name="Yu Q."/>
            <person name="Li R."/>
            <person name="Liao H."/>
            <person name="Li X."/>
            <person name="Kong Y."/>
            <person name="Jiang Z."/>
            <person name="Chourrout D."/>
            <person name="Li R."/>
            <person name="Bao Z."/>
        </authorList>
    </citation>
    <scope>NUCLEOTIDE SEQUENCE [LARGE SCALE GENOMIC DNA]</scope>
    <source>
        <strain evidence="1 2">PY_sf001</strain>
    </source>
</reference>
<dbReference type="InterPro" id="IPR036514">
    <property type="entry name" value="SGNH_hydro_sf"/>
</dbReference>
<dbReference type="Proteomes" id="UP000242188">
    <property type="component" value="Unassembled WGS sequence"/>
</dbReference>
<organism evidence="1 2">
    <name type="scientific">Mizuhopecten yessoensis</name>
    <name type="common">Japanese scallop</name>
    <name type="synonym">Patinopecten yessoensis</name>
    <dbReference type="NCBI Taxonomy" id="6573"/>
    <lineage>
        <taxon>Eukaryota</taxon>
        <taxon>Metazoa</taxon>
        <taxon>Spiralia</taxon>
        <taxon>Lophotrochozoa</taxon>
        <taxon>Mollusca</taxon>
        <taxon>Bivalvia</taxon>
        <taxon>Autobranchia</taxon>
        <taxon>Pteriomorphia</taxon>
        <taxon>Pectinida</taxon>
        <taxon>Pectinoidea</taxon>
        <taxon>Pectinidae</taxon>
        <taxon>Mizuhopecten</taxon>
    </lineage>
</organism>
<dbReference type="SUPFAM" id="SSF52266">
    <property type="entry name" value="SGNH hydrolase"/>
    <property type="match status" value="1"/>
</dbReference>
<dbReference type="AlphaFoldDB" id="A0A210QP17"/>
<protein>
    <recommendedName>
        <fullName evidence="3">SGNH hydrolase-type esterase domain-containing protein</fullName>
    </recommendedName>
</protein>
<evidence type="ECO:0008006" key="3">
    <source>
        <dbReference type="Google" id="ProtNLM"/>
    </source>
</evidence>
<comment type="caution">
    <text evidence="1">The sequence shown here is derived from an EMBL/GenBank/DDBJ whole genome shotgun (WGS) entry which is preliminary data.</text>
</comment>
<accession>A0A210QP17</accession>
<evidence type="ECO:0000313" key="2">
    <source>
        <dbReference type="Proteomes" id="UP000242188"/>
    </source>
</evidence>
<proteinExistence type="predicted"/>